<dbReference type="PANTHER" id="PTHR37319:SF1">
    <property type="entry name" value="TRANSPOSASE TN5 DIMERISATION DOMAIN-CONTAINING PROTEIN"/>
    <property type="match status" value="1"/>
</dbReference>
<protein>
    <recommendedName>
        <fullName evidence="3">Transposase IS4-like domain-containing protein</fullName>
    </recommendedName>
</protein>
<evidence type="ECO:0008006" key="3">
    <source>
        <dbReference type="Google" id="ProtNLM"/>
    </source>
</evidence>
<keyword evidence="2" id="KW-1185">Reference proteome</keyword>
<dbReference type="AlphaFoldDB" id="A0A6J5FBK4"/>
<name>A0A6J5FBK4_9BURK</name>
<dbReference type="InterPro" id="IPR047768">
    <property type="entry name" value="Tn5p-like"/>
</dbReference>
<dbReference type="RefSeq" id="WP_175233166.1">
    <property type="nucleotide sequence ID" value="NZ_CADIKH010000142.1"/>
</dbReference>
<dbReference type="Proteomes" id="UP000494363">
    <property type="component" value="Unassembled WGS sequence"/>
</dbReference>
<accession>A0A6J5FBK4</accession>
<organism evidence="1 2">
    <name type="scientific">Paraburkholderia humisilvae</name>
    <dbReference type="NCBI Taxonomy" id="627669"/>
    <lineage>
        <taxon>Bacteria</taxon>
        <taxon>Pseudomonadati</taxon>
        <taxon>Pseudomonadota</taxon>
        <taxon>Betaproteobacteria</taxon>
        <taxon>Burkholderiales</taxon>
        <taxon>Burkholderiaceae</taxon>
        <taxon>Paraburkholderia</taxon>
    </lineage>
</organism>
<evidence type="ECO:0000313" key="1">
    <source>
        <dbReference type="EMBL" id="CAB3774636.1"/>
    </source>
</evidence>
<dbReference type="InterPro" id="IPR012337">
    <property type="entry name" value="RNaseH-like_sf"/>
</dbReference>
<proteinExistence type="predicted"/>
<gene>
    <name evidence="1" type="ORF">LMG29542_08014</name>
</gene>
<dbReference type="PANTHER" id="PTHR37319">
    <property type="entry name" value="TRANSPOSASE"/>
    <property type="match status" value="1"/>
</dbReference>
<sequence length="110" mass="12945">MNATLELCCQQMPVLQPIGKQSRYLAPELTVLHARKRDPPARRLRFEWKLVTNLPVRSRAEAIEKLDWYAMRWKIETCDKILKSGFKDEEPRLHTADRLTNPIAVFCILR</sequence>
<reference evidence="1 2" key="1">
    <citation type="submission" date="2020-04" db="EMBL/GenBank/DDBJ databases">
        <authorList>
            <person name="De Canck E."/>
        </authorList>
    </citation>
    <scope>NUCLEOTIDE SEQUENCE [LARGE SCALE GENOMIC DNA]</scope>
    <source>
        <strain evidence="1 2">LMG 29542</strain>
    </source>
</reference>
<evidence type="ECO:0000313" key="2">
    <source>
        <dbReference type="Proteomes" id="UP000494363"/>
    </source>
</evidence>
<dbReference type="EMBL" id="CADIKH010000142">
    <property type="protein sequence ID" value="CAB3774636.1"/>
    <property type="molecule type" value="Genomic_DNA"/>
</dbReference>
<dbReference type="SUPFAM" id="SSF53098">
    <property type="entry name" value="Ribonuclease H-like"/>
    <property type="match status" value="1"/>
</dbReference>
<dbReference type="Gene3D" id="3.90.350.10">
    <property type="entry name" value="Transposase Inhibitor Protein From Tn5, Chain A, domain 1"/>
    <property type="match status" value="1"/>
</dbReference>